<keyword evidence="3" id="KW-1185">Reference proteome</keyword>
<gene>
    <name evidence="2" type="ORF">HPTL_0196</name>
</gene>
<evidence type="ECO:0000313" key="2">
    <source>
        <dbReference type="EMBL" id="BBD76466.1"/>
    </source>
</evidence>
<organism evidence="2 3">
    <name type="scientific">Hydrogenophilus thermoluteolus</name>
    <name type="common">Pseudomonas hydrogenothermophila</name>
    <dbReference type="NCBI Taxonomy" id="297"/>
    <lineage>
        <taxon>Bacteria</taxon>
        <taxon>Pseudomonadati</taxon>
        <taxon>Pseudomonadota</taxon>
        <taxon>Hydrogenophilia</taxon>
        <taxon>Hydrogenophilales</taxon>
        <taxon>Hydrogenophilaceae</taxon>
        <taxon>Hydrogenophilus</taxon>
    </lineage>
</organism>
<keyword evidence="1" id="KW-1133">Transmembrane helix</keyword>
<feature type="transmembrane region" description="Helical" evidence="1">
    <location>
        <begin position="21"/>
        <end position="39"/>
    </location>
</feature>
<keyword evidence="1" id="KW-0472">Membrane</keyword>
<dbReference type="RefSeq" id="WP_197713724.1">
    <property type="nucleotide sequence ID" value="NZ_AP018558.1"/>
</dbReference>
<feature type="transmembrane region" description="Helical" evidence="1">
    <location>
        <begin position="45"/>
        <end position="65"/>
    </location>
</feature>
<protein>
    <recommendedName>
        <fullName evidence="4">Transmembrane protein</fullName>
    </recommendedName>
</protein>
<name>A0A2Z6DVJ7_HYDTE</name>
<evidence type="ECO:0008006" key="4">
    <source>
        <dbReference type="Google" id="ProtNLM"/>
    </source>
</evidence>
<dbReference type="KEGG" id="htl:HPTL_0196"/>
<evidence type="ECO:0000256" key="1">
    <source>
        <dbReference type="SAM" id="Phobius"/>
    </source>
</evidence>
<dbReference type="EMBL" id="AP018558">
    <property type="protein sequence ID" value="BBD76466.1"/>
    <property type="molecule type" value="Genomic_DNA"/>
</dbReference>
<proteinExistence type="predicted"/>
<keyword evidence="1" id="KW-0812">Transmembrane</keyword>
<evidence type="ECO:0000313" key="3">
    <source>
        <dbReference type="Proteomes" id="UP000262004"/>
    </source>
</evidence>
<dbReference type="Proteomes" id="UP000262004">
    <property type="component" value="Chromosome"/>
</dbReference>
<reference evidence="2 3" key="1">
    <citation type="submission" date="2018-04" db="EMBL/GenBank/DDBJ databases">
        <title>Complete genome sequence of Hydrogenophilus thermoluteolus TH-1.</title>
        <authorList>
            <person name="Arai H."/>
        </authorList>
    </citation>
    <scope>NUCLEOTIDE SEQUENCE [LARGE SCALE GENOMIC DNA]</scope>
    <source>
        <strain evidence="2 3">TH-1</strain>
    </source>
</reference>
<sequence length="85" mass="10231">MDFRTRFLAYYRYLKTTDRKWYRHSIAVLLIISGLLGFLPVLGFWMLPLGLSLLAVDFPIVRRFVRRTYVALGRTIVKIRQRLRR</sequence>
<dbReference type="AlphaFoldDB" id="A0A2Z6DVJ7"/>
<accession>A0A2Z6DVJ7</accession>